<dbReference type="SUPFAM" id="SSF46934">
    <property type="entry name" value="UBA-like"/>
    <property type="match status" value="1"/>
</dbReference>
<dbReference type="InterPro" id="IPR014039">
    <property type="entry name" value="Transl_elong_EFTs/EF1B_dimer"/>
</dbReference>
<evidence type="ECO:0000256" key="2">
    <source>
        <dbReference type="ARBA" id="ARBA00016956"/>
    </source>
</evidence>
<dbReference type="PROSITE" id="PS01126">
    <property type="entry name" value="EF_TS_1"/>
    <property type="match status" value="1"/>
</dbReference>
<comment type="caution">
    <text evidence="7">The sequence shown here is derived from an EMBL/GenBank/DDBJ whole genome shotgun (WGS) entry which is preliminary data.</text>
</comment>
<sequence>MENIQKLREITGAGVMDCKKALDEAGGDIEKAKAIIFEMGLAKAERKSERKTGAGLLETYIHNGRVGVILELRCETDFVARNEKFKELAHDIVMHIAAMGPETVEDLLNQGFVKNDSITIEQLIKSSIGSIGENIKIEKFCRYEL</sequence>
<comment type="subcellular location">
    <subcellularLocation>
        <location evidence="5">Cytoplasm</location>
    </subcellularLocation>
</comment>
<proteinExistence type="inferred from homology"/>
<accession>A0A2H0RCS2</accession>
<dbReference type="FunFam" id="1.10.8.10:FF:000001">
    <property type="entry name" value="Elongation factor Ts"/>
    <property type="match status" value="1"/>
</dbReference>
<dbReference type="Gene3D" id="1.10.8.10">
    <property type="entry name" value="DNA helicase RuvA subunit, C-terminal domain"/>
    <property type="match status" value="1"/>
</dbReference>
<dbReference type="InterPro" id="IPR018101">
    <property type="entry name" value="Transl_elong_Ts_CS"/>
</dbReference>
<evidence type="ECO:0000256" key="4">
    <source>
        <dbReference type="ARBA" id="ARBA00022917"/>
    </source>
</evidence>
<dbReference type="InterPro" id="IPR009060">
    <property type="entry name" value="UBA-like_sf"/>
</dbReference>
<comment type="similarity">
    <text evidence="1 5">Belongs to the EF-Ts family.</text>
</comment>
<protein>
    <recommendedName>
        <fullName evidence="2 5">Elongation factor Ts</fullName>
        <shortName evidence="5">EF-Ts</shortName>
    </recommendedName>
</protein>
<dbReference type="Pfam" id="PF00889">
    <property type="entry name" value="EF_TS"/>
    <property type="match status" value="1"/>
</dbReference>
<gene>
    <name evidence="5 7" type="primary">tsf</name>
    <name evidence="7" type="ORF">COV23_00255</name>
</gene>
<dbReference type="SUPFAM" id="SSF54713">
    <property type="entry name" value="Elongation factor Ts (EF-Ts), dimerisation domain"/>
    <property type="match status" value="1"/>
</dbReference>
<evidence type="ECO:0000313" key="8">
    <source>
        <dbReference type="Proteomes" id="UP000231602"/>
    </source>
</evidence>
<name>A0A2H0RCS2_9BACT</name>
<feature type="region of interest" description="Involved in Mg(2+) ion dislocation from EF-Tu" evidence="5">
    <location>
        <begin position="76"/>
        <end position="79"/>
    </location>
</feature>
<dbReference type="InterPro" id="IPR001816">
    <property type="entry name" value="Transl_elong_EFTs/EF1B"/>
</dbReference>
<evidence type="ECO:0000313" key="7">
    <source>
        <dbReference type="EMBL" id="PIR44339.1"/>
    </source>
</evidence>
<feature type="domain" description="Translation elongation factor EFTs/EF1B dimerisation" evidence="6">
    <location>
        <begin position="67"/>
        <end position="144"/>
    </location>
</feature>
<keyword evidence="3 5" id="KW-0251">Elongation factor</keyword>
<dbReference type="Gene3D" id="3.30.479.20">
    <property type="entry name" value="Elongation factor Ts, dimerisation domain"/>
    <property type="match status" value="1"/>
</dbReference>
<dbReference type="AlphaFoldDB" id="A0A2H0RCS2"/>
<dbReference type="GO" id="GO:0005737">
    <property type="term" value="C:cytoplasm"/>
    <property type="evidence" value="ECO:0007669"/>
    <property type="project" value="UniProtKB-SubCell"/>
</dbReference>
<reference evidence="7 8" key="1">
    <citation type="submission" date="2017-09" db="EMBL/GenBank/DDBJ databases">
        <title>Depth-based differentiation of microbial function through sediment-hosted aquifers and enrichment of novel symbionts in the deep terrestrial subsurface.</title>
        <authorList>
            <person name="Probst A.J."/>
            <person name="Ladd B."/>
            <person name="Jarett J.K."/>
            <person name="Geller-Mcgrath D.E."/>
            <person name="Sieber C.M."/>
            <person name="Emerson J.B."/>
            <person name="Anantharaman K."/>
            <person name="Thomas B.C."/>
            <person name="Malmstrom R."/>
            <person name="Stieglmeier M."/>
            <person name="Klingl A."/>
            <person name="Woyke T."/>
            <person name="Ryan C.M."/>
            <person name="Banfield J.F."/>
        </authorList>
    </citation>
    <scope>NUCLEOTIDE SEQUENCE [LARGE SCALE GENOMIC DNA]</scope>
    <source>
        <strain evidence="7">CG10_big_fil_rev_8_21_14_0_10_31_9</strain>
    </source>
</reference>
<organism evidence="7 8">
    <name type="scientific">Candidatus Wolfebacteria bacterium CG10_big_fil_rev_8_21_14_0_10_31_9</name>
    <dbReference type="NCBI Taxonomy" id="1975070"/>
    <lineage>
        <taxon>Bacteria</taxon>
        <taxon>Candidatus Wolfeibacteriota</taxon>
    </lineage>
</organism>
<dbReference type="PANTHER" id="PTHR11741:SF0">
    <property type="entry name" value="ELONGATION FACTOR TS, MITOCHONDRIAL"/>
    <property type="match status" value="1"/>
</dbReference>
<evidence type="ECO:0000256" key="5">
    <source>
        <dbReference type="HAMAP-Rule" id="MF_00050"/>
    </source>
</evidence>
<keyword evidence="5" id="KW-0963">Cytoplasm</keyword>
<dbReference type="PANTHER" id="PTHR11741">
    <property type="entry name" value="ELONGATION FACTOR TS"/>
    <property type="match status" value="1"/>
</dbReference>
<dbReference type="CDD" id="cd14275">
    <property type="entry name" value="UBA_EF-Ts"/>
    <property type="match status" value="1"/>
</dbReference>
<evidence type="ECO:0000256" key="3">
    <source>
        <dbReference type="ARBA" id="ARBA00022768"/>
    </source>
</evidence>
<evidence type="ECO:0000256" key="1">
    <source>
        <dbReference type="ARBA" id="ARBA00005532"/>
    </source>
</evidence>
<dbReference type="EMBL" id="PCXV01000008">
    <property type="protein sequence ID" value="PIR44339.1"/>
    <property type="molecule type" value="Genomic_DNA"/>
</dbReference>
<dbReference type="Proteomes" id="UP000231602">
    <property type="component" value="Unassembled WGS sequence"/>
</dbReference>
<dbReference type="GO" id="GO:0003746">
    <property type="term" value="F:translation elongation factor activity"/>
    <property type="evidence" value="ECO:0007669"/>
    <property type="project" value="UniProtKB-UniRule"/>
</dbReference>
<dbReference type="HAMAP" id="MF_00050">
    <property type="entry name" value="EF_Ts"/>
    <property type="match status" value="1"/>
</dbReference>
<keyword evidence="4 5" id="KW-0648">Protein biosynthesis</keyword>
<dbReference type="InterPro" id="IPR036402">
    <property type="entry name" value="EF-Ts_dimer_sf"/>
</dbReference>
<comment type="function">
    <text evidence="5">Associates with the EF-Tu.GDP complex and induces the exchange of GDP to GTP. It remains bound to the aminoacyl-tRNA.EF-Tu.GTP complex up to the GTP hydrolysis stage on the ribosome.</text>
</comment>
<evidence type="ECO:0000259" key="6">
    <source>
        <dbReference type="Pfam" id="PF00889"/>
    </source>
</evidence>
<dbReference type="NCBIfam" id="TIGR00116">
    <property type="entry name" value="tsf"/>
    <property type="match status" value="1"/>
</dbReference>